<dbReference type="PANTHER" id="PTHR39344:SF1">
    <property type="entry name" value="UPF0182 PROTEIN SLL1060"/>
    <property type="match status" value="1"/>
</dbReference>
<keyword evidence="3 5" id="KW-1133">Transmembrane helix</keyword>
<feature type="transmembrane region" description="Helical" evidence="5">
    <location>
        <begin position="110"/>
        <end position="131"/>
    </location>
</feature>
<evidence type="ECO:0000256" key="1">
    <source>
        <dbReference type="ARBA" id="ARBA00022475"/>
    </source>
</evidence>
<keyword evidence="8" id="KW-1185">Reference proteome</keyword>
<dbReference type="Proteomes" id="UP001519295">
    <property type="component" value="Unassembled WGS sequence"/>
</dbReference>
<comment type="caution">
    <text evidence="7">The sequence shown here is derived from an EMBL/GenBank/DDBJ whole genome shotgun (WGS) entry which is preliminary data.</text>
</comment>
<evidence type="ECO:0000256" key="2">
    <source>
        <dbReference type="ARBA" id="ARBA00022692"/>
    </source>
</evidence>
<feature type="transmembrane region" description="Helical" evidence="5">
    <location>
        <begin position="284"/>
        <end position="306"/>
    </location>
</feature>
<feature type="region of interest" description="Disordered" evidence="6">
    <location>
        <begin position="890"/>
        <end position="928"/>
    </location>
</feature>
<feature type="transmembrane region" description="Helical" evidence="5">
    <location>
        <begin position="169"/>
        <end position="191"/>
    </location>
</feature>
<evidence type="ECO:0000256" key="6">
    <source>
        <dbReference type="SAM" id="MobiDB-lite"/>
    </source>
</evidence>
<evidence type="ECO:0000313" key="8">
    <source>
        <dbReference type="Proteomes" id="UP001519295"/>
    </source>
</evidence>
<comment type="subcellular location">
    <subcellularLocation>
        <location evidence="5">Cell membrane</location>
        <topology evidence="5">Multi-pass membrane protein</topology>
    </subcellularLocation>
</comment>
<dbReference type="NCBIfam" id="NF000825">
    <property type="entry name" value="PRK00068.1"/>
    <property type="match status" value="1"/>
</dbReference>
<evidence type="ECO:0000256" key="3">
    <source>
        <dbReference type="ARBA" id="ARBA00022989"/>
    </source>
</evidence>
<sequence length="970" mass="105053">MRPPVGAPSLTRRTRILLVAAGVLVVLLLGGSRLLNFYVDYLWFGEVGFRGVQLTRLFTQIVLFGVVGLVVGGLIALTLWLAYRYRPVFVPVSGPEDPVARYRTTIIQRLRLFAVGVPVLIGVVAGLAAPVQWQTVQMFLHGTPFGEVDPEFGNDIAFYAFTLPFMRMVLNWLFVAIAICFVLALVTHYIFGGIRLTGRSGFVSTAARAQLAVLAGVFVLLKAVAYWFDRYDLLWSNRNSETFYGATYTDLNAVLPAKLILLIIAVVCALAFFAAAFRQNLQIPAVAVVMLVISSILVGTAFPLVLQQFVVAPNANEREAPSIERNIAATRNAFGIGPDKVDIQPYAGDSEATPTQVRADTDTIPNIRLLDPGKLNRTFTQLQQRRNFYGFTPNLDIDRYTVNGQTQDYVIAAREIDANALVGNQQDWINRHLVYTHGNGIVAAPANQVNAALEDAGGQGGLPKFTVSDTQTEGQIPVDQPRIYYGELLDNQYSIVGAEPGTPPREYDSDEAQYTYTGAGGVPIGGIFDRAVFALAYGERNILFNSSINDDSKIMYVRNPRDRVQAVAPWLKLDNDPYPAVVDGRVKWIVDGYTTLQDYPYAERVQLGETTADSRLGPGGQQLPNETVSYLRNSVKATVDAYDGTVKLYAFDESDPVLQTWQKAFPGTVEPRSAISPDLEAHLRYPEDQFKVQRELLTRYHVDNPGEFFSTVSFWDVPSDPTVQGGTGGTGGSQDAQPPYYLYAGLPGQDGPSFQLTSALVSLRRQFLAAYVSASSDPATYGQLTVLQLPNETQTLGPQQVQAQFLGSPEVSSELNLLRQNQTTIDYGNLLTLPVAGGLLYVEPVYIERAGQDASYPQLARVLVSYGGRVGYDASLSAALDQVFGAGAGAAAGGAAPTPGQQPAPQTPPAEGEAPTTPAAPNAAQTAAAQEIRQALNDLKAAQQAGDFAKQGEALAELDRAVSSFQSTGG</sequence>
<dbReference type="NCBIfam" id="NF009097">
    <property type="entry name" value="PRK12438.1"/>
    <property type="match status" value="1"/>
</dbReference>
<name>A0ABS4W3F7_9PSEU</name>
<evidence type="ECO:0000313" key="7">
    <source>
        <dbReference type="EMBL" id="MBP2370727.1"/>
    </source>
</evidence>
<comment type="similarity">
    <text evidence="5">Belongs to the UPF0182 family.</text>
</comment>
<dbReference type="InterPro" id="IPR005372">
    <property type="entry name" value="UPF0182"/>
</dbReference>
<feature type="compositionally biased region" description="Low complexity" evidence="6">
    <location>
        <begin position="909"/>
        <end position="928"/>
    </location>
</feature>
<keyword evidence="4 5" id="KW-0472">Membrane</keyword>
<feature type="transmembrane region" description="Helical" evidence="5">
    <location>
        <begin position="259"/>
        <end position="277"/>
    </location>
</feature>
<dbReference type="HAMAP" id="MF_01600">
    <property type="entry name" value="UPF0182"/>
    <property type="match status" value="1"/>
</dbReference>
<gene>
    <name evidence="7" type="ORF">JOF36_006423</name>
</gene>
<dbReference type="PANTHER" id="PTHR39344">
    <property type="entry name" value="UPF0182 PROTEIN SLL1060"/>
    <property type="match status" value="1"/>
</dbReference>
<dbReference type="RefSeq" id="WP_210034228.1">
    <property type="nucleotide sequence ID" value="NZ_JAGINU010000001.1"/>
</dbReference>
<dbReference type="Pfam" id="PF03699">
    <property type="entry name" value="UPF0182"/>
    <property type="match status" value="1"/>
</dbReference>
<dbReference type="EMBL" id="JAGINU010000001">
    <property type="protein sequence ID" value="MBP2370727.1"/>
    <property type="molecule type" value="Genomic_DNA"/>
</dbReference>
<accession>A0ABS4W3F7</accession>
<evidence type="ECO:0000256" key="4">
    <source>
        <dbReference type="ARBA" id="ARBA00023136"/>
    </source>
</evidence>
<evidence type="ECO:0000256" key="5">
    <source>
        <dbReference type="HAMAP-Rule" id="MF_01600"/>
    </source>
</evidence>
<reference evidence="7 8" key="1">
    <citation type="submission" date="2021-03" db="EMBL/GenBank/DDBJ databases">
        <title>Sequencing the genomes of 1000 actinobacteria strains.</title>
        <authorList>
            <person name="Klenk H.-P."/>
        </authorList>
    </citation>
    <scope>NUCLEOTIDE SEQUENCE [LARGE SCALE GENOMIC DNA]</scope>
    <source>
        <strain evidence="7 8">DSM 45256</strain>
    </source>
</reference>
<keyword evidence="1 5" id="KW-1003">Cell membrane</keyword>
<feature type="transmembrane region" description="Helical" evidence="5">
    <location>
        <begin position="211"/>
        <end position="228"/>
    </location>
</feature>
<feature type="transmembrane region" description="Helical" evidence="5">
    <location>
        <begin position="58"/>
        <end position="83"/>
    </location>
</feature>
<proteinExistence type="inferred from homology"/>
<protein>
    <recommendedName>
        <fullName evidence="5">UPF0182 protein JOF36_006423</fullName>
    </recommendedName>
</protein>
<keyword evidence="2 5" id="KW-0812">Transmembrane</keyword>
<feature type="transmembrane region" description="Helical" evidence="5">
    <location>
        <begin position="16"/>
        <end position="38"/>
    </location>
</feature>
<organism evidence="7 8">
    <name type="scientific">Pseudonocardia parietis</name>
    <dbReference type="NCBI Taxonomy" id="570936"/>
    <lineage>
        <taxon>Bacteria</taxon>
        <taxon>Bacillati</taxon>
        <taxon>Actinomycetota</taxon>
        <taxon>Actinomycetes</taxon>
        <taxon>Pseudonocardiales</taxon>
        <taxon>Pseudonocardiaceae</taxon>
        <taxon>Pseudonocardia</taxon>
    </lineage>
</organism>